<reference evidence="1" key="2">
    <citation type="submission" date="2025-08" db="UniProtKB">
        <authorList>
            <consortium name="Ensembl"/>
        </authorList>
    </citation>
    <scope>IDENTIFICATION</scope>
</reference>
<reference evidence="1 2" key="1">
    <citation type="submission" date="2018-10" db="EMBL/GenBank/DDBJ databases">
        <title>Improved assembly of the deer mouse Peromyscus maniculatus genome.</title>
        <authorList>
            <person name="Lassance J.-M."/>
            <person name="Hoekstra H.E."/>
        </authorList>
    </citation>
    <scope>NUCLEOTIDE SEQUENCE [LARGE SCALE GENOMIC DNA]</scope>
</reference>
<evidence type="ECO:0000313" key="2">
    <source>
        <dbReference type="Proteomes" id="UP000694547"/>
    </source>
</evidence>
<sequence length="87" mass="9627">ARNSHSVIHSLDLQMVRWSLVFGSIVVQASEGLEVIISQAIHLRSSTLSSSPPCFRACVPEAEKVTESQALRTHHLNPHFSYAEFAI</sequence>
<keyword evidence="2" id="KW-1185">Reference proteome</keyword>
<protein>
    <submittedName>
        <fullName evidence="1">Uncharacterized protein</fullName>
    </submittedName>
</protein>
<dbReference type="Ensembl" id="ENSPEMT00000033297.1">
    <property type="protein sequence ID" value="ENSPEMP00000032707.1"/>
    <property type="gene ID" value="ENSPEMG00000028049.1"/>
</dbReference>
<organism evidence="1 2">
    <name type="scientific">Peromyscus maniculatus bairdii</name>
    <name type="common">Prairie deer mouse</name>
    <dbReference type="NCBI Taxonomy" id="230844"/>
    <lineage>
        <taxon>Eukaryota</taxon>
        <taxon>Metazoa</taxon>
        <taxon>Chordata</taxon>
        <taxon>Craniata</taxon>
        <taxon>Vertebrata</taxon>
        <taxon>Euteleostomi</taxon>
        <taxon>Mammalia</taxon>
        <taxon>Eutheria</taxon>
        <taxon>Euarchontoglires</taxon>
        <taxon>Glires</taxon>
        <taxon>Rodentia</taxon>
        <taxon>Myomorpha</taxon>
        <taxon>Muroidea</taxon>
        <taxon>Cricetidae</taxon>
        <taxon>Neotominae</taxon>
        <taxon>Peromyscus</taxon>
    </lineage>
</organism>
<dbReference type="Proteomes" id="UP000694547">
    <property type="component" value="Chromosome 2"/>
</dbReference>
<reference evidence="1" key="3">
    <citation type="submission" date="2025-09" db="UniProtKB">
        <authorList>
            <consortium name="Ensembl"/>
        </authorList>
    </citation>
    <scope>IDENTIFICATION</scope>
</reference>
<name>A0A8C8UHT3_PERMB</name>
<proteinExistence type="predicted"/>
<dbReference type="AlphaFoldDB" id="A0A8C8UHT3"/>
<accession>A0A8C8UHT3</accession>
<evidence type="ECO:0000313" key="1">
    <source>
        <dbReference type="Ensembl" id="ENSPEMP00000032707.1"/>
    </source>
</evidence>